<dbReference type="Proteomes" id="UP001497516">
    <property type="component" value="Chromosome 3"/>
</dbReference>
<evidence type="ECO:0000256" key="1">
    <source>
        <dbReference type="SAM" id="MobiDB-lite"/>
    </source>
</evidence>
<feature type="region of interest" description="Disordered" evidence="1">
    <location>
        <begin position="1"/>
        <end position="45"/>
    </location>
</feature>
<feature type="region of interest" description="Disordered" evidence="1">
    <location>
        <begin position="87"/>
        <end position="158"/>
    </location>
</feature>
<reference evidence="2 3" key="1">
    <citation type="submission" date="2024-04" db="EMBL/GenBank/DDBJ databases">
        <authorList>
            <person name="Fracassetti M."/>
        </authorList>
    </citation>
    <scope>NUCLEOTIDE SEQUENCE [LARGE SCALE GENOMIC DNA]</scope>
</reference>
<dbReference type="AlphaFoldDB" id="A0AAV2DV24"/>
<name>A0AAV2DV24_9ROSI</name>
<feature type="compositionally biased region" description="Polar residues" evidence="1">
    <location>
        <begin position="1"/>
        <end position="28"/>
    </location>
</feature>
<sequence length="158" mass="15951">MSATGNQPTATPGTQSEQSLPAQVSSPVQAAKRPKTLSVGGFTGEGAMVVEQTNILENLEKETNTSRPSTLLIDAMPVIAGNAATTTAPEGLASQPLSSKDTAIVAQNGGSDEDAGKAEGEMIDSDGEGEPDCPNVKFHRASPRGGAKDGDLPSSSAS</sequence>
<keyword evidence="3" id="KW-1185">Reference proteome</keyword>
<proteinExistence type="predicted"/>
<dbReference type="EMBL" id="OZ034816">
    <property type="protein sequence ID" value="CAL1377258.1"/>
    <property type="molecule type" value="Genomic_DNA"/>
</dbReference>
<accession>A0AAV2DV24</accession>
<evidence type="ECO:0000313" key="2">
    <source>
        <dbReference type="EMBL" id="CAL1377258.1"/>
    </source>
</evidence>
<protein>
    <submittedName>
        <fullName evidence="2">Uncharacterized protein</fullName>
    </submittedName>
</protein>
<gene>
    <name evidence="2" type="ORF">LTRI10_LOCUS18920</name>
</gene>
<evidence type="ECO:0000313" key="3">
    <source>
        <dbReference type="Proteomes" id="UP001497516"/>
    </source>
</evidence>
<organism evidence="2 3">
    <name type="scientific">Linum trigynum</name>
    <dbReference type="NCBI Taxonomy" id="586398"/>
    <lineage>
        <taxon>Eukaryota</taxon>
        <taxon>Viridiplantae</taxon>
        <taxon>Streptophyta</taxon>
        <taxon>Embryophyta</taxon>
        <taxon>Tracheophyta</taxon>
        <taxon>Spermatophyta</taxon>
        <taxon>Magnoliopsida</taxon>
        <taxon>eudicotyledons</taxon>
        <taxon>Gunneridae</taxon>
        <taxon>Pentapetalae</taxon>
        <taxon>rosids</taxon>
        <taxon>fabids</taxon>
        <taxon>Malpighiales</taxon>
        <taxon>Linaceae</taxon>
        <taxon>Linum</taxon>
    </lineage>
</organism>
<feature type="compositionally biased region" description="Acidic residues" evidence="1">
    <location>
        <begin position="121"/>
        <end position="131"/>
    </location>
</feature>